<keyword evidence="11" id="KW-1185">Reference proteome</keyword>
<dbReference type="SMART" id="SM00521">
    <property type="entry name" value="CBF"/>
    <property type="match status" value="1"/>
</dbReference>
<evidence type="ECO:0000313" key="10">
    <source>
        <dbReference type="EMBL" id="CAI9780338.1"/>
    </source>
</evidence>
<dbReference type="PANTHER" id="PTHR12632">
    <property type="entry name" value="TRANSCRIPTION FACTOR NF-Y ALPHA-RELATED"/>
    <property type="match status" value="1"/>
</dbReference>
<name>A0AAD2A2R2_9LAMI</name>
<accession>A0AAD2A2R2</accession>
<comment type="subcellular location">
    <subcellularLocation>
        <location evidence="1 8">Nucleus</location>
    </subcellularLocation>
</comment>
<evidence type="ECO:0000256" key="5">
    <source>
        <dbReference type="ARBA" id="ARBA00023163"/>
    </source>
</evidence>
<dbReference type="InterPro" id="IPR018362">
    <property type="entry name" value="CCAAT-binding_factor_CS"/>
</dbReference>
<feature type="region of interest" description="Disordered" evidence="9">
    <location>
        <begin position="1"/>
        <end position="24"/>
    </location>
</feature>
<comment type="function">
    <text evidence="8">Component of the sequence-specific heterotrimeric transcription factor (NF-Y) which specifically recognizes a 5'-CCAAT-3' box motif found in the promoters of its target genes.</text>
</comment>
<dbReference type="GO" id="GO:0003700">
    <property type="term" value="F:DNA-binding transcription factor activity"/>
    <property type="evidence" value="ECO:0007669"/>
    <property type="project" value="UniProtKB-UniRule"/>
</dbReference>
<keyword evidence="5 8" id="KW-0804">Transcription</keyword>
<evidence type="ECO:0000256" key="3">
    <source>
        <dbReference type="ARBA" id="ARBA00023125"/>
    </source>
</evidence>
<comment type="similarity">
    <text evidence="8">Belongs to the NFYA/HAP2 subunit family.</text>
</comment>
<evidence type="ECO:0000313" key="11">
    <source>
        <dbReference type="Proteomes" id="UP000834106"/>
    </source>
</evidence>
<keyword evidence="3 8" id="KW-0238">DNA-binding</keyword>
<evidence type="ECO:0000256" key="1">
    <source>
        <dbReference type="ARBA" id="ARBA00004123"/>
    </source>
</evidence>
<dbReference type="EMBL" id="OU503052">
    <property type="protein sequence ID" value="CAI9780338.1"/>
    <property type="molecule type" value="Genomic_DNA"/>
</dbReference>
<comment type="subunit">
    <text evidence="7">Heterotrimeric transcription factor composed of three components, NF-YA, NF-YB and NF-YC. NF-YB and NF-YC must interact and dimerize for NF-YA association and DNA binding.</text>
</comment>
<dbReference type="AlphaFoldDB" id="A0AAD2A2R2"/>
<keyword evidence="4" id="KW-0010">Activator</keyword>
<evidence type="ECO:0000256" key="4">
    <source>
        <dbReference type="ARBA" id="ARBA00023159"/>
    </source>
</evidence>
<organism evidence="10 11">
    <name type="scientific">Fraxinus pennsylvanica</name>
    <dbReference type="NCBI Taxonomy" id="56036"/>
    <lineage>
        <taxon>Eukaryota</taxon>
        <taxon>Viridiplantae</taxon>
        <taxon>Streptophyta</taxon>
        <taxon>Embryophyta</taxon>
        <taxon>Tracheophyta</taxon>
        <taxon>Spermatophyta</taxon>
        <taxon>Magnoliopsida</taxon>
        <taxon>eudicotyledons</taxon>
        <taxon>Gunneridae</taxon>
        <taxon>Pentapetalae</taxon>
        <taxon>asterids</taxon>
        <taxon>lamiids</taxon>
        <taxon>Lamiales</taxon>
        <taxon>Oleaceae</taxon>
        <taxon>Oleeae</taxon>
        <taxon>Fraxinus</taxon>
    </lineage>
</organism>
<dbReference type="InterPro" id="IPR001289">
    <property type="entry name" value="NFYA"/>
</dbReference>
<dbReference type="PRINTS" id="PR00616">
    <property type="entry name" value="CCAATSUBUNTB"/>
</dbReference>
<keyword evidence="6 8" id="KW-0539">Nucleus</keyword>
<dbReference type="Pfam" id="PF02045">
    <property type="entry name" value="CBFB_NFYA"/>
    <property type="match status" value="1"/>
</dbReference>
<gene>
    <name evidence="10" type="ORF">FPE_LOCUS27768</name>
</gene>
<keyword evidence="2 8" id="KW-0805">Transcription regulation</keyword>
<evidence type="ECO:0000256" key="9">
    <source>
        <dbReference type="SAM" id="MobiDB-lite"/>
    </source>
</evidence>
<dbReference type="PROSITE" id="PS51152">
    <property type="entry name" value="NFYA_HAP2_2"/>
    <property type="match status" value="1"/>
</dbReference>
<evidence type="ECO:0000256" key="8">
    <source>
        <dbReference type="RuleBase" id="RU367155"/>
    </source>
</evidence>
<sequence>MEKTSSQDQCPSSDSVHSESYGNHAQDTKPALFFGSPDFPISAHSKISQSTMQVPYAHSDSYFSGLFTAYGPHTLIQPQMMGASSARVPLPVDLSEDGPVYVNAKQYHGILRRRQTRAKLEAQNKLVKTRKPYLHESRHRHALNRVRGSGGRFLSKKQPQLSDCPYTNSSQAQAQVQAHLDSLHFNQIGDTLNADAHQIKANKHDVPTTTRTEGTRIASADVIFPLAEGRFPSHMAVSMQGGSNLVYSGNRHFASIVR</sequence>
<reference evidence="10" key="1">
    <citation type="submission" date="2023-05" db="EMBL/GenBank/DDBJ databases">
        <authorList>
            <person name="Huff M."/>
        </authorList>
    </citation>
    <scope>NUCLEOTIDE SEQUENCE</scope>
</reference>
<protein>
    <recommendedName>
        <fullName evidence="8">Nuclear transcription factor Y subunit</fullName>
    </recommendedName>
</protein>
<dbReference type="GO" id="GO:0003677">
    <property type="term" value="F:DNA binding"/>
    <property type="evidence" value="ECO:0007669"/>
    <property type="project" value="UniProtKB-KW"/>
</dbReference>
<dbReference type="GO" id="GO:0016602">
    <property type="term" value="C:CCAAT-binding factor complex"/>
    <property type="evidence" value="ECO:0007669"/>
    <property type="project" value="InterPro"/>
</dbReference>
<evidence type="ECO:0000256" key="7">
    <source>
        <dbReference type="ARBA" id="ARBA00025911"/>
    </source>
</evidence>
<evidence type="ECO:0000256" key="6">
    <source>
        <dbReference type="ARBA" id="ARBA00023242"/>
    </source>
</evidence>
<evidence type="ECO:0000256" key="2">
    <source>
        <dbReference type="ARBA" id="ARBA00023015"/>
    </source>
</evidence>
<proteinExistence type="inferred from homology"/>
<dbReference type="PROSITE" id="PS00686">
    <property type="entry name" value="NFYA_HAP2_1"/>
    <property type="match status" value="1"/>
</dbReference>
<dbReference type="Gene3D" id="6.10.250.2430">
    <property type="match status" value="1"/>
</dbReference>
<dbReference type="Proteomes" id="UP000834106">
    <property type="component" value="Chromosome 17"/>
</dbReference>